<evidence type="ECO:0000313" key="1">
    <source>
        <dbReference type="EMBL" id="GBP03320.1"/>
    </source>
</evidence>
<proteinExistence type="predicted"/>
<comment type="caution">
    <text evidence="1">The sequence shown here is derived from an EMBL/GenBank/DDBJ whole genome shotgun (WGS) entry which is preliminary data.</text>
</comment>
<keyword evidence="2" id="KW-1185">Reference proteome</keyword>
<dbReference type="OrthoDB" id="426210at2759"/>
<sequence>MHSSHNDHHVCDLVLDYFGSVNGDALANTVVSRDEVLKIIKQLDENKSPGPNGILAFLVQRILAAPSLPILEDAKVQSLETIRKQIDLIFLHKIVHSTNASFYNSITRMTRLYNDLTADAGAGYVDVFDCRPTAFKQQTIHDVLFQ</sequence>
<protein>
    <submittedName>
        <fullName evidence="1">Uncharacterized protein</fullName>
    </submittedName>
</protein>
<evidence type="ECO:0000313" key="2">
    <source>
        <dbReference type="Proteomes" id="UP000299102"/>
    </source>
</evidence>
<organism evidence="1 2">
    <name type="scientific">Eumeta variegata</name>
    <name type="common">Bagworm moth</name>
    <name type="synonym">Eumeta japonica</name>
    <dbReference type="NCBI Taxonomy" id="151549"/>
    <lineage>
        <taxon>Eukaryota</taxon>
        <taxon>Metazoa</taxon>
        <taxon>Ecdysozoa</taxon>
        <taxon>Arthropoda</taxon>
        <taxon>Hexapoda</taxon>
        <taxon>Insecta</taxon>
        <taxon>Pterygota</taxon>
        <taxon>Neoptera</taxon>
        <taxon>Endopterygota</taxon>
        <taxon>Lepidoptera</taxon>
        <taxon>Glossata</taxon>
        <taxon>Ditrysia</taxon>
        <taxon>Tineoidea</taxon>
        <taxon>Psychidae</taxon>
        <taxon>Oiketicinae</taxon>
        <taxon>Eumeta</taxon>
    </lineage>
</organism>
<reference evidence="1 2" key="1">
    <citation type="journal article" date="2019" name="Commun. Biol.">
        <title>The bagworm genome reveals a unique fibroin gene that provides high tensile strength.</title>
        <authorList>
            <person name="Kono N."/>
            <person name="Nakamura H."/>
            <person name="Ohtoshi R."/>
            <person name="Tomita M."/>
            <person name="Numata K."/>
            <person name="Arakawa K."/>
        </authorList>
    </citation>
    <scope>NUCLEOTIDE SEQUENCE [LARGE SCALE GENOMIC DNA]</scope>
</reference>
<gene>
    <name evidence="1" type="ORF">EVAR_2717_1</name>
</gene>
<name>A0A4C1SQ54_EUMVA</name>
<dbReference type="Proteomes" id="UP000299102">
    <property type="component" value="Unassembled WGS sequence"/>
</dbReference>
<dbReference type="EMBL" id="BGZK01000009">
    <property type="protein sequence ID" value="GBP03320.1"/>
    <property type="molecule type" value="Genomic_DNA"/>
</dbReference>
<accession>A0A4C1SQ54</accession>
<dbReference type="AlphaFoldDB" id="A0A4C1SQ54"/>